<keyword evidence="2 6" id="KW-0812">Transmembrane</keyword>
<keyword evidence="4 6" id="KW-0472">Membrane</keyword>
<feature type="domain" description="STAS" evidence="7">
    <location>
        <begin position="441"/>
        <end position="545"/>
    </location>
</feature>
<dbReference type="SUPFAM" id="SSF52091">
    <property type="entry name" value="SpoIIaa-like"/>
    <property type="match status" value="1"/>
</dbReference>
<evidence type="ECO:0000256" key="2">
    <source>
        <dbReference type="ARBA" id="ARBA00022692"/>
    </source>
</evidence>
<feature type="transmembrane region" description="Helical" evidence="6">
    <location>
        <begin position="162"/>
        <end position="186"/>
    </location>
</feature>
<keyword evidence="9" id="KW-1185">Reference proteome</keyword>
<proteinExistence type="predicted"/>
<evidence type="ECO:0000313" key="8">
    <source>
        <dbReference type="EMBL" id="MFC4597524.1"/>
    </source>
</evidence>
<feature type="transmembrane region" description="Helical" evidence="6">
    <location>
        <begin position="123"/>
        <end position="142"/>
    </location>
</feature>
<feature type="region of interest" description="Disordered" evidence="5">
    <location>
        <begin position="573"/>
        <end position="595"/>
    </location>
</feature>
<evidence type="ECO:0000256" key="6">
    <source>
        <dbReference type="SAM" id="Phobius"/>
    </source>
</evidence>
<dbReference type="Proteomes" id="UP001596028">
    <property type="component" value="Unassembled WGS sequence"/>
</dbReference>
<evidence type="ECO:0000256" key="1">
    <source>
        <dbReference type="ARBA" id="ARBA00004141"/>
    </source>
</evidence>
<organism evidence="8 9">
    <name type="scientific">Cohnella hongkongensis</name>
    <dbReference type="NCBI Taxonomy" id="178337"/>
    <lineage>
        <taxon>Bacteria</taxon>
        <taxon>Bacillati</taxon>
        <taxon>Bacillota</taxon>
        <taxon>Bacilli</taxon>
        <taxon>Bacillales</taxon>
        <taxon>Paenibacillaceae</taxon>
        <taxon>Cohnella</taxon>
    </lineage>
</organism>
<feature type="transmembrane region" description="Helical" evidence="6">
    <location>
        <begin position="96"/>
        <end position="116"/>
    </location>
</feature>
<dbReference type="EMBL" id="JBHSEP010000002">
    <property type="protein sequence ID" value="MFC4597524.1"/>
    <property type="molecule type" value="Genomic_DNA"/>
</dbReference>
<comment type="caution">
    <text evidence="8">The sequence shown here is derived from an EMBL/GenBank/DDBJ whole genome shotgun (WGS) entry which is preliminary data.</text>
</comment>
<dbReference type="PROSITE" id="PS50801">
    <property type="entry name" value="STAS"/>
    <property type="match status" value="1"/>
</dbReference>
<evidence type="ECO:0000259" key="7">
    <source>
        <dbReference type="PROSITE" id="PS50801"/>
    </source>
</evidence>
<dbReference type="PANTHER" id="PTHR11814">
    <property type="entry name" value="SULFATE TRANSPORTER"/>
    <property type="match status" value="1"/>
</dbReference>
<feature type="transmembrane region" description="Helical" evidence="6">
    <location>
        <begin position="72"/>
        <end position="90"/>
    </location>
</feature>
<dbReference type="Pfam" id="PF01740">
    <property type="entry name" value="STAS"/>
    <property type="match status" value="1"/>
</dbReference>
<dbReference type="CDD" id="cd07042">
    <property type="entry name" value="STAS_SulP_like_sulfate_transporter"/>
    <property type="match status" value="1"/>
</dbReference>
<feature type="transmembrane region" description="Helical" evidence="6">
    <location>
        <begin position="48"/>
        <end position="65"/>
    </location>
</feature>
<comment type="subcellular location">
    <subcellularLocation>
        <location evidence="1">Membrane</location>
        <topology evidence="1">Multi-pass membrane protein</topology>
    </subcellularLocation>
</comment>
<dbReference type="InterPro" id="IPR011547">
    <property type="entry name" value="SLC26A/SulP_dom"/>
</dbReference>
<dbReference type="PROSITE" id="PS01130">
    <property type="entry name" value="SLC26A"/>
    <property type="match status" value="1"/>
</dbReference>
<dbReference type="InterPro" id="IPR018045">
    <property type="entry name" value="S04_transporter_CS"/>
</dbReference>
<evidence type="ECO:0000256" key="4">
    <source>
        <dbReference type="ARBA" id="ARBA00023136"/>
    </source>
</evidence>
<evidence type="ECO:0000313" key="9">
    <source>
        <dbReference type="Proteomes" id="UP001596028"/>
    </source>
</evidence>
<feature type="transmembrane region" description="Helical" evidence="6">
    <location>
        <begin position="198"/>
        <end position="226"/>
    </location>
</feature>
<feature type="transmembrane region" description="Helical" evidence="6">
    <location>
        <begin position="379"/>
        <end position="406"/>
    </location>
</feature>
<gene>
    <name evidence="8" type="ORF">ACFO3S_04690</name>
</gene>
<feature type="transmembrane region" description="Helical" evidence="6">
    <location>
        <begin position="287"/>
        <end position="309"/>
    </location>
</feature>
<feature type="transmembrane region" description="Helical" evidence="6">
    <location>
        <begin position="21"/>
        <end position="42"/>
    </location>
</feature>
<evidence type="ECO:0000256" key="5">
    <source>
        <dbReference type="SAM" id="MobiDB-lite"/>
    </source>
</evidence>
<feature type="transmembrane region" description="Helical" evidence="6">
    <location>
        <begin position="246"/>
        <end position="267"/>
    </location>
</feature>
<dbReference type="Gene3D" id="3.30.750.24">
    <property type="entry name" value="STAS domain"/>
    <property type="match status" value="1"/>
</dbReference>
<sequence length="595" mass="62659">MKLQRLGRFADYSVGALRRDLLAGLIVGIVAIPLGMAFAIASGVSPQYGLYTTMTAGVLISLLGGSRFQIGGPTGAFVPVLLMIVLQYGYENLLLAGMMAGVLMLLMGLFKLGALIRFIPRPVTLGFTTGIAVLIFAGQIPSFLGMEGLSKHERFLPNMKEIATHLSLVDGYSVATALASLAAILLVSRLAPKLPALLIGLAAAALTASLLPDGSVATIGSAYGAIPSELPALRMPEISLERIGQLLYPAFVIAMLGSIESLLSAVVADEMTGTKHDSNRELIGQGIANTVAPLLGGIPATGAIARTATNIKSGAVSPVSGIVHGAVVLGVLLLFAPLASRIPLAGMAPVLMVVAWRMSEYRSFAKLLRTKTGDSLVLGATFLLTVFMDLTAAVTAGLVLAIALFVRRMGGMVKVDKVLPDPLSRRGKVAPDGVTEKRDCPQIRIATVEGALFFGAAEAFGQSLREVVGQSHRVLLIRMSKVPMIDLSGEANLAALVGKFLDDGGVVLVSGIQRQPLELLERTGLAEAIGRGHFFAHTGEAIGYALTCLDRGRCVGCKQHAFRECEELSKGRTESRELRGSMPDHRLSRNQSLHV</sequence>
<accession>A0ABV9FBS4</accession>
<dbReference type="InterPro" id="IPR002645">
    <property type="entry name" value="STAS_dom"/>
</dbReference>
<keyword evidence="3 6" id="KW-1133">Transmembrane helix</keyword>
<dbReference type="Pfam" id="PF00916">
    <property type="entry name" value="Sulfate_transp"/>
    <property type="match status" value="1"/>
</dbReference>
<feature type="transmembrane region" description="Helical" evidence="6">
    <location>
        <begin position="315"/>
        <end position="335"/>
    </location>
</feature>
<dbReference type="InterPro" id="IPR001902">
    <property type="entry name" value="SLC26A/SulP_fam"/>
</dbReference>
<name>A0ABV9FBS4_9BACL</name>
<reference evidence="9" key="1">
    <citation type="journal article" date="2019" name="Int. J. Syst. Evol. Microbiol.">
        <title>The Global Catalogue of Microorganisms (GCM) 10K type strain sequencing project: providing services to taxonomists for standard genome sequencing and annotation.</title>
        <authorList>
            <consortium name="The Broad Institute Genomics Platform"/>
            <consortium name="The Broad Institute Genome Sequencing Center for Infectious Disease"/>
            <person name="Wu L."/>
            <person name="Ma J."/>
        </authorList>
    </citation>
    <scope>NUCLEOTIDE SEQUENCE [LARGE SCALE GENOMIC DNA]</scope>
    <source>
        <strain evidence="9">CCUG 49571</strain>
    </source>
</reference>
<evidence type="ECO:0000256" key="3">
    <source>
        <dbReference type="ARBA" id="ARBA00022989"/>
    </source>
</evidence>
<dbReference type="RefSeq" id="WP_378092806.1">
    <property type="nucleotide sequence ID" value="NZ_JBHSEP010000002.1"/>
</dbReference>
<dbReference type="InterPro" id="IPR036513">
    <property type="entry name" value="STAS_dom_sf"/>
</dbReference>
<protein>
    <submittedName>
        <fullName evidence="8">SulP family inorganic anion transporter</fullName>
    </submittedName>
</protein>
<feature type="compositionally biased region" description="Basic and acidic residues" evidence="5">
    <location>
        <begin position="573"/>
        <end position="587"/>
    </location>
</feature>